<dbReference type="SMART" id="SM00220">
    <property type="entry name" value="S_TKc"/>
    <property type="match status" value="1"/>
</dbReference>
<keyword evidence="2" id="KW-0723">Serine/threonine-protein kinase</keyword>
<dbReference type="GO" id="GO:0044773">
    <property type="term" value="P:mitotic DNA damage checkpoint signaling"/>
    <property type="evidence" value="ECO:0007669"/>
    <property type="project" value="TreeGrafter"/>
</dbReference>
<name>A0A8H4B0Z5_GIGMA</name>
<feature type="domain" description="Protein kinase" evidence="7">
    <location>
        <begin position="25"/>
        <end position="415"/>
    </location>
</feature>
<dbReference type="InterPro" id="IPR011009">
    <property type="entry name" value="Kinase-like_dom_sf"/>
</dbReference>
<dbReference type="PANTHER" id="PTHR44167">
    <property type="entry name" value="OVARIAN-SPECIFIC SERINE/THREONINE-PROTEIN KINASE LOK-RELATED"/>
    <property type="match status" value="1"/>
</dbReference>
<dbReference type="Pfam" id="PF00069">
    <property type="entry name" value="Pkinase"/>
    <property type="match status" value="1"/>
</dbReference>
<keyword evidence="5 8" id="KW-0418">Kinase</keyword>
<evidence type="ECO:0000256" key="3">
    <source>
        <dbReference type="ARBA" id="ARBA00022679"/>
    </source>
</evidence>
<protein>
    <recommendedName>
        <fullName evidence="1">non-specific serine/threonine protein kinase</fullName>
        <ecNumber evidence="1">2.7.11.1</ecNumber>
    </recommendedName>
</protein>
<dbReference type="InterPro" id="IPR000719">
    <property type="entry name" value="Prot_kinase_dom"/>
</dbReference>
<evidence type="ECO:0000256" key="6">
    <source>
        <dbReference type="ARBA" id="ARBA00022840"/>
    </source>
</evidence>
<evidence type="ECO:0000256" key="4">
    <source>
        <dbReference type="ARBA" id="ARBA00022741"/>
    </source>
</evidence>
<keyword evidence="3" id="KW-0808">Transferase</keyword>
<keyword evidence="4" id="KW-0547">Nucleotide-binding</keyword>
<dbReference type="GO" id="GO:0004674">
    <property type="term" value="F:protein serine/threonine kinase activity"/>
    <property type="evidence" value="ECO:0007669"/>
    <property type="project" value="UniProtKB-KW"/>
</dbReference>
<evidence type="ECO:0000256" key="5">
    <source>
        <dbReference type="ARBA" id="ARBA00022777"/>
    </source>
</evidence>
<comment type="caution">
    <text evidence="8">The sequence shown here is derived from an EMBL/GenBank/DDBJ whole genome shotgun (WGS) entry which is preliminary data.</text>
</comment>
<keyword evidence="6" id="KW-0067">ATP-binding</keyword>
<reference evidence="8 9" key="1">
    <citation type="journal article" date="2019" name="Environ. Microbiol.">
        <title>At the nexus of three kingdoms: the genome of the mycorrhizal fungus Gigaspora margarita provides insights into plant, endobacterial and fungal interactions.</title>
        <authorList>
            <person name="Venice F."/>
            <person name="Ghignone S."/>
            <person name="Salvioli di Fossalunga A."/>
            <person name="Amselem J."/>
            <person name="Novero M."/>
            <person name="Xianan X."/>
            <person name="Sedzielewska Toro K."/>
            <person name="Morin E."/>
            <person name="Lipzen A."/>
            <person name="Grigoriev I.V."/>
            <person name="Henrissat B."/>
            <person name="Martin F.M."/>
            <person name="Bonfante P."/>
        </authorList>
    </citation>
    <scope>NUCLEOTIDE SEQUENCE [LARGE SCALE GENOMIC DNA]</scope>
    <source>
        <strain evidence="8 9">BEG34</strain>
    </source>
</reference>
<evidence type="ECO:0000256" key="2">
    <source>
        <dbReference type="ARBA" id="ARBA00022527"/>
    </source>
</evidence>
<evidence type="ECO:0000256" key="1">
    <source>
        <dbReference type="ARBA" id="ARBA00012513"/>
    </source>
</evidence>
<accession>A0A8H4B0Z5</accession>
<evidence type="ECO:0000259" key="7">
    <source>
        <dbReference type="PROSITE" id="PS50011"/>
    </source>
</evidence>
<dbReference type="GO" id="GO:0005524">
    <property type="term" value="F:ATP binding"/>
    <property type="evidence" value="ECO:0007669"/>
    <property type="project" value="UniProtKB-KW"/>
</dbReference>
<dbReference type="SUPFAM" id="SSF56112">
    <property type="entry name" value="Protein kinase-like (PK-like)"/>
    <property type="match status" value="1"/>
</dbReference>
<dbReference type="Proteomes" id="UP000439903">
    <property type="component" value="Unassembled WGS sequence"/>
</dbReference>
<dbReference type="AlphaFoldDB" id="A0A8H4B0Z5"/>
<dbReference type="PROSITE" id="PS50011">
    <property type="entry name" value="PROTEIN_KINASE_DOM"/>
    <property type="match status" value="1"/>
</dbReference>
<dbReference type="GO" id="GO:0005634">
    <property type="term" value="C:nucleus"/>
    <property type="evidence" value="ECO:0007669"/>
    <property type="project" value="TreeGrafter"/>
</dbReference>
<gene>
    <name evidence="8" type="ORF">F8M41_022811</name>
</gene>
<organism evidence="8 9">
    <name type="scientific">Gigaspora margarita</name>
    <dbReference type="NCBI Taxonomy" id="4874"/>
    <lineage>
        <taxon>Eukaryota</taxon>
        <taxon>Fungi</taxon>
        <taxon>Fungi incertae sedis</taxon>
        <taxon>Mucoromycota</taxon>
        <taxon>Glomeromycotina</taxon>
        <taxon>Glomeromycetes</taxon>
        <taxon>Diversisporales</taxon>
        <taxon>Gigasporaceae</taxon>
        <taxon>Gigaspora</taxon>
    </lineage>
</organism>
<keyword evidence="9" id="KW-1185">Reference proteome</keyword>
<dbReference type="Gene3D" id="1.10.510.10">
    <property type="entry name" value="Transferase(Phosphotransferase) domain 1"/>
    <property type="match status" value="1"/>
</dbReference>
<proteinExistence type="predicted"/>
<evidence type="ECO:0000313" key="8">
    <source>
        <dbReference type="EMBL" id="KAF0551993.1"/>
    </source>
</evidence>
<dbReference type="EMBL" id="WTPW01000073">
    <property type="protein sequence ID" value="KAF0551993.1"/>
    <property type="molecule type" value="Genomic_DNA"/>
</dbReference>
<sequence length="417" mass="47874">MGEAEALQKELNYVLKKFPIFDGILQVVDRVGVGTFGAVYKARNLRYEGNENTDSAYGSRSPSPTVANAGEKRGIKRKFMDEEYFKNIEYVAIKKIVINYSIGRIAEEISILRELRGYSNIIQLLSAHRHEDEVILITPHFEHDRFRVIIVNNLRKKLKDVKPGNFLYNMKEKKGILVDFGLAERLGASNSYLNRIYDVPNVGAVQVINRFPSVVGQISIEPSQSNKPAVKRIRTLTASKKLTKQQMMDELAKRGFIDMDPKGYENKPGWKANRAGTRGFRAPEVLFRVDNQTCAIDIWSAGVILITILSHHYPFFKSTDDADAFYELGILFGKRLMHDLATEHERYYRTDIPLIYDPGLQFDKLLHTMRRDLFPKDDEQLLNEVYNAIDLLKRCLEPYPSRRITAVEALKHPFLLS</sequence>
<evidence type="ECO:0000313" key="9">
    <source>
        <dbReference type="Proteomes" id="UP000439903"/>
    </source>
</evidence>
<dbReference type="OrthoDB" id="10020333at2759"/>
<dbReference type="EC" id="2.7.11.1" evidence="1"/>
<dbReference type="PANTHER" id="PTHR44167:SF23">
    <property type="entry name" value="CDC7 KINASE, ISOFORM A-RELATED"/>
    <property type="match status" value="1"/>
</dbReference>
<dbReference type="Gene3D" id="3.30.200.20">
    <property type="entry name" value="Phosphorylase Kinase, domain 1"/>
    <property type="match status" value="1"/>
</dbReference>